<keyword evidence="1" id="KW-1185">Reference proteome</keyword>
<organism evidence="1 2">
    <name type="scientific">Nicotiana tabacum</name>
    <name type="common">Common tobacco</name>
    <dbReference type="NCBI Taxonomy" id="4097"/>
    <lineage>
        <taxon>Eukaryota</taxon>
        <taxon>Viridiplantae</taxon>
        <taxon>Streptophyta</taxon>
        <taxon>Embryophyta</taxon>
        <taxon>Tracheophyta</taxon>
        <taxon>Spermatophyta</taxon>
        <taxon>Magnoliopsida</taxon>
        <taxon>eudicotyledons</taxon>
        <taxon>Gunneridae</taxon>
        <taxon>Pentapetalae</taxon>
        <taxon>asterids</taxon>
        <taxon>lamiids</taxon>
        <taxon>Solanales</taxon>
        <taxon>Solanaceae</taxon>
        <taxon>Nicotianoideae</taxon>
        <taxon>Nicotianeae</taxon>
        <taxon>Nicotiana</taxon>
    </lineage>
</organism>
<evidence type="ECO:0000313" key="2">
    <source>
        <dbReference type="RefSeq" id="XP_075087591.1"/>
    </source>
</evidence>
<dbReference type="RefSeq" id="XP_075087591.1">
    <property type="nucleotide sequence ID" value="XM_075231490.1"/>
</dbReference>
<evidence type="ECO:0000313" key="1">
    <source>
        <dbReference type="Proteomes" id="UP000790787"/>
    </source>
</evidence>
<sequence length="351" mass="41216">MKQGISDSFKELSVVFEQSVSDFFLECSWSSLFHTKRDGLDMECTKIREGTNVNLTNKILNNSFILAAEVLGRALDALFDNPDFICFGMPKWSYNINYLSYADDTISFCSSHYGAVQLIMNVLEEYEAASGQKINKEKSSFYMHEDAPADKVNTIHLIIEFQRHPFPFTYLGCPIFYSRRKKDFYKNIIFKVQERLSSWNGKLLSIGGRAVLISHVLETMQIHPLSAVNPPPYVINQLHKMFARFYWSNTGNGRARHWASWENLCLSKSERGLGFRSLHDVSTTLFAKLWWNYRTNDSLWFTFMRNKYCRKINEVVVPWRHGSHVWRKMLQMRDEVEYQVWWQLKSGNSYF</sequence>
<reference evidence="1" key="1">
    <citation type="journal article" date="2014" name="Nat. Commun.">
        <title>The tobacco genome sequence and its comparison with those of tomato and potato.</title>
        <authorList>
            <person name="Sierro N."/>
            <person name="Battey J.N."/>
            <person name="Ouadi S."/>
            <person name="Bakaher N."/>
            <person name="Bovet L."/>
            <person name="Willig A."/>
            <person name="Goepfert S."/>
            <person name="Peitsch M.C."/>
            <person name="Ivanov N.V."/>
        </authorList>
    </citation>
    <scope>NUCLEOTIDE SEQUENCE [LARGE SCALE GENOMIC DNA]</scope>
</reference>
<name>A0AC58SRJ4_TOBAC</name>
<accession>A0AC58SRJ4</accession>
<dbReference type="Proteomes" id="UP000790787">
    <property type="component" value="Chromosome 15"/>
</dbReference>
<proteinExistence type="predicted"/>
<reference evidence="2" key="2">
    <citation type="submission" date="2025-08" db="UniProtKB">
        <authorList>
            <consortium name="RefSeq"/>
        </authorList>
    </citation>
    <scope>IDENTIFICATION</scope>
    <source>
        <tissue evidence="2">Leaf</tissue>
    </source>
</reference>
<gene>
    <name evidence="2" type="primary">LOC142169604</name>
</gene>
<protein>
    <submittedName>
        <fullName evidence="2">Uncharacterized protein LOC142169604</fullName>
    </submittedName>
</protein>